<dbReference type="PANTHER" id="PTHR37049">
    <property type="entry name" value="PEPTIDASE S41 FAMILY PROTEIN"/>
    <property type="match status" value="1"/>
</dbReference>
<keyword evidence="2" id="KW-0732">Signal</keyword>
<evidence type="ECO:0000259" key="3">
    <source>
        <dbReference type="Pfam" id="PF23658"/>
    </source>
</evidence>
<comment type="caution">
    <text evidence="4">The sequence shown here is derived from an EMBL/GenBank/DDBJ whole genome shotgun (WGS) entry which is preliminary data.</text>
</comment>
<dbReference type="Proteomes" id="UP001152049">
    <property type="component" value="Unassembled WGS sequence"/>
</dbReference>
<keyword evidence="5" id="KW-1185">Reference proteome</keyword>
<protein>
    <recommendedName>
        <fullName evidence="3">CPAF-like PDZ domain-containing protein</fullName>
    </recommendedName>
</protein>
<reference evidence="4" key="1">
    <citation type="submission" date="2022-09" db="EMBL/GenBank/DDBJ databases">
        <title>Fusarium specimens isolated from Avocado Roots.</title>
        <authorList>
            <person name="Stajich J."/>
            <person name="Roper C."/>
            <person name="Heimlech-Rivalta G."/>
        </authorList>
    </citation>
    <scope>NUCLEOTIDE SEQUENCE</scope>
    <source>
        <strain evidence="4">CF00136</strain>
    </source>
</reference>
<evidence type="ECO:0000313" key="4">
    <source>
        <dbReference type="EMBL" id="KAJ4245240.1"/>
    </source>
</evidence>
<feature type="signal peptide" evidence="2">
    <location>
        <begin position="1"/>
        <end position="18"/>
    </location>
</feature>
<feature type="region of interest" description="Disordered" evidence="1">
    <location>
        <begin position="284"/>
        <end position="311"/>
    </location>
</feature>
<name>A0A9W8RM38_9HYPO</name>
<dbReference type="OrthoDB" id="27214at2759"/>
<dbReference type="InterPro" id="IPR056186">
    <property type="entry name" value="PDZ_CPAF-rel"/>
</dbReference>
<feature type="compositionally biased region" description="Polar residues" evidence="1">
    <location>
        <begin position="284"/>
        <end position="303"/>
    </location>
</feature>
<gene>
    <name evidence="4" type="ORF">NW762_014110</name>
</gene>
<evidence type="ECO:0000256" key="2">
    <source>
        <dbReference type="SAM" id="SignalP"/>
    </source>
</evidence>
<dbReference type="Gene3D" id="3.90.226.10">
    <property type="entry name" value="2-enoyl-CoA Hydratase, Chain A, domain 1"/>
    <property type="match status" value="1"/>
</dbReference>
<evidence type="ECO:0000256" key="1">
    <source>
        <dbReference type="SAM" id="MobiDB-lite"/>
    </source>
</evidence>
<dbReference type="EMBL" id="JAOQAZ010000047">
    <property type="protein sequence ID" value="KAJ4245240.1"/>
    <property type="molecule type" value="Genomic_DNA"/>
</dbReference>
<dbReference type="InterPro" id="IPR052766">
    <property type="entry name" value="S41A_metabolite_peptidase"/>
</dbReference>
<dbReference type="Pfam" id="PF23658">
    <property type="entry name" value="PDZ_CPAF_rel"/>
    <property type="match status" value="1"/>
</dbReference>
<dbReference type="PANTHER" id="PTHR37049:SF4">
    <property type="entry name" value="RHODANESE DOMAIN-CONTAINING PROTEIN"/>
    <property type="match status" value="1"/>
</dbReference>
<feature type="compositionally biased region" description="Basic and acidic residues" evidence="1">
    <location>
        <begin position="680"/>
        <end position="704"/>
    </location>
</feature>
<evidence type="ECO:0000313" key="5">
    <source>
        <dbReference type="Proteomes" id="UP001152049"/>
    </source>
</evidence>
<feature type="chain" id="PRO_5040871084" description="CPAF-like PDZ domain-containing protein" evidence="2">
    <location>
        <begin position="19"/>
        <end position="732"/>
    </location>
</feature>
<dbReference type="InterPro" id="IPR029045">
    <property type="entry name" value="ClpP/crotonase-like_dom_sf"/>
</dbReference>
<dbReference type="SUPFAM" id="SSF52096">
    <property type="entry name" value="ClpP/crotonase"/>
    <property type="match status" value="1"/>
</dbReference>
<feature type="region of interest" description="Disordered" evidence="1">
    <location>
        <begin position="672"/>
        <end position="710"/>
    </location>
</feature>
<dbReference type="AlphaFoldDB" id="A0A9W8RM38"/>
<accession>A0A9W8RM38</accession>
<sequence>MVSHFSLLFLSLPLVVTAALSEPCALITRQINLNKSSTTSDQVFIPAQLAEDCLESMPFYPELAASFIDEITKYIQWQSTLEALKNPPDTYMSSSTDILGGLKKIRKTNYSSQWEFDREIAGLIKSANDGHFYVTLCSSGIFSFIRKSTPIVSVSKNGLDAPEIYTFTDAISLNDTKVKVSPITSIDGKDPLEYIRKIADPEAFQDPDARHNKVFYSVPGATEPLAFGSFYRNPLYSGRNTTSIKYRNGTTAEIPNMASVLVKNFDALDGKDLFDRYCLPKTTSSSPNLEPTLASDSNASQGSIKPPLEAGPAGYPEPYIRDPYNQIVGYVLDKETVVMRISSFDNDQLPDNQTLVFAEYATELVSRAVENGHSKIIIDISSNYGGTISRAFDLFKLFFPSELPYSATRFRRHTASEGVTKAFSIVNESLAWDYLPFAYTIAVTPDQEEDFTSYEDFLGNKTEWGVKTSSLFANFNYTLASSRDDSLPIRGYSGRPLSRDQPFKTEDILIIGDGICVSTCTTFVNLMTNVGGVQALSFGGRPDDQPMQIMGGVRGAQSFGFDAIYGLIEKVQSLYSSYPNELDSFSREEITEFLEAAPKPLGELPLVLESGGINLRNAYQEGEDDLPLQFQYQAADCRLYYTAENVFRPETTWKSAKNAIWANGSCIDGSTGGTGSLQDKTSKKNESETSGSKGKEGSDGEGTKGDSSSKAPTLIMSWNILGAVMVMAMVSL</sequence>
<organism evidence="4 5">
    <name type="scientific">Fusarium torreyae</name>
    <dbReference type="NCBI Taxonomy" id="1237075"/>
    <lineage>
        <taxon>Eukaryota</taxon>
        <taxon>Fungi</taxon>
        <taxon>Dikarya</taxon>
        <taxon>Ascomycota</taxon>
        <taxon>Pezizomycotina</taxon>
        <taxon>Sordariomycetes</taxon>
        <taxon>Hypocreomycetidae</taxon>
        <taxon>Hypocreales</taxon>
        <taxon>Nectriaceae</taxon>
        <taxon>Fusarium</taxon>
    </lineage>
</organism>
<feature type="domain" description="CPAF-like PDZ" evidence="3">
    <location>
        <begin position="146"/>
        <end position="262"/>
    </location>
</feature>
<proteinExistence type="predicted"/>